<evidence type="ECO:0000256" key="2">
    <source>
        <dbReference type="ARBA" id="ARBA00022741"/>
    </source>
</evidence>
<evidence type="ECO:0000313" key="6">
    <source>
        <dbReference type="EMBL" id="VAW37683.1"/>
    </source>
</evidence>
<dbReference type="Pfam" id="PF00871">
    <property type="entry name" value="Acetate_kinase"/>
    <property type="match status" value="1"/>
</dbReference>
<feature type="compositionally biased region" description="Low complexity" evidence="5">
    <location>
        <begin position="393"/>
        <end position="411"/>
    </location>
</feature>
<dbReference type="HAMAP" id="MF_00020">
    <property type="entry name" value="Acetate_kinase"/>
    <property type="match status" value="1"/>
</dbReference>
<keyword evidence="3 6" id="KW-0418">Kinase</keyword>
<evidence type="ECO:0000256" key="1">
    <source>
        <dbReference type="ARBA" id="ARBA00022679"/>
    </source>
</evidence>
<name>A0A3B0VBP2_9ZZZZ</name>
<evidence type="ECO:0000256" key="4">
    <source>
        <dbReference type="ARBA" id="ARBA00022840"/>
    </source>
</evidence>
<dbReference type="PANTHER" id="PTHR21060">
    <property type="entry name" value="ACETATE KINASE"/>
    <property type="match status" value="1"/>
</dbReference>
<dbReference type="PRINTS" id="PR00471">
    <property type="entry name" value="ACETATEKNASE"/>
</dbReference>
<reference evidence="6" key="1">
    <citation type="submission" date="2018-06" db="EMBL/GenBank/DDBJ databases">
        <authorList>
            <person name="Zhirakovskaya E."/>
        </authorList>
    </citation>
    <scope>NUCLEOTIDE SEQUENCE</scope>
</reference>
<dbReference type="InterPro" id="IPR000890">
    <property type="entry name" value="Aliphatic_acid_kin_short-chain"/>
</dbReference>
<feature type="region of interest" description="Disordered" evidence="5">
    <location>
        <begin position="390"/>
        <end position="411"/>
    </location>
</feature>
<dbReference type="AlphaFoldDB" id="A0A3B0VBP2"/>
<sequence length="411" mass="44125">MTTAELDDARIILCFNSGSSSIKFALFQCRGHKEKLLARGAVERIGLQAGLLRVCGPAKEILAELNRDFADHNVAVHAALDALASLNLPRPEAVGHRLVHGGAGRDSPTIVDPRLLADLKKLIAFAPLHLPAEIQGIEAVSRRFPGILQVACFDTAFHRRLPELAQRFPLPRNLWDHGVRKYGFHGLSYEYILDVLGEAAKGRMIIAHLGNGASMAAVRDGQPLDTTMGFTPTGGLMMGTRCGDLDPGVLLYLFREKGRNIAGIEDLVNHQSGLLGVSGISSDMKTLLEMKNNDPRASLAVEMFCYHARKHIGALAAVLEGLETLVFTGGIGERAAPVRRSVCRGLAYLGIKLDPALNESHAGTISAAGSSCEVLVVPTDEDLMIARHTYNVSSGREGPGRSSSLEGTGKY</sequence>
<evidence type="ECO:0000256" key="3">
    <source>
        <dbReference type="ARBA" id="ARBA00022777"/>
    </source>
</evidence>
<protein>
    <submittedName>
        <fullName evidence="6">Acetate kinase</fullName>
        <ecNumber evidence="6">2.7.2.1</ecNumber>
    </submittedName>
</protein>
<dbReference type="GO" id="GO:0006083">
    <property type="term" value="P:acetate metabolic process"/>
    <property type="evidence" value="ECO:0007669"/>
    <property type="project" value="TreeGrafter"/>
</dbReference>
<accession>A0A3B0VBP2</accession>
<dbReference type="EC" id="2.7.2.1" evidence="6"/>
<keyword evidence="1 6" id="KW-0808">Transferase</keyword>
<dbReference type="GO" id="GO:0005524">
    <property type="term" value="F:ATP binding"/>
    <property type="evidence" value="ECO:0007669"/>
    <property type="project" value="UniProtKB-KW"/>
</dbReference>
<dbReference type="PANTHER" id="PTHR21060:SF15">
    <property type="entry name" value="ACETATE KINASE-RELATED"/>
    <property type="match status" value="1"/>
</dbReference>
<dbReference type="InterPro" id="IPR043129">
    <property type="entry name" value="ATPase_NBD"/>
</dbReference>
<dbReference type="InterPro" id="IPR004372">
    <property type="entry name" value="Ac/propionate_kinase"/>
</dbReference>
<dbReference type="EMBL" id="UOEY01000047">
    <property type="protein sequence ID" value="VAW37683.1"/>
    <property type="molecule type" value="Genomic_DNA"/>
</dbReference>
<organism evidence="6">
    <name type="scientific">hydrothermal vent metagenome</name>
    <dbReference type="NCBI Taxonomy" id="652676"/>
    <lineage>
        <taxon>unclassified sequences</taxon>
        <taxon>metagenomes</taxon>
        <taxon>ecological metagenomes</taxon>
    </lineage>
</organism>
<dbReference type="PIRSF" id="PIRSF000722">
    <property type="entry name" value="Acetate_prop_kin"/>
    <property type="match status" value="1"/>
</dbReference>
<gene>
    <name evidence="6" type="ORF">MNBD_DELTA04-43</name>
</gene>
<dbReference type="Gene3D" id="3.30.420.40">
    <property type="match status" value="2"/>
</dbReference>
<dbReference type="PROSITE" id="PS01076">
    <property type="entry name" value="ACETATE_KINASE_2"/>
    <property type="match status" value="1"/>
</dbReference>
<proteinExistence type="inferred from homology"/>
<dbReference type="NCBIfam" id="TIGR00016">
    <property type="entry name" value="ackA"/>
    <property type="match status" value="1"/>
</dbReference>
<keyword evidence="2" id="KW-0547">Nucleotide-binding</keyword>
<keyword evidence="4" id="KW-0067">ATP-binding</keyword>
<dbReference type="InterPro" id="IPR023865">
    <property type="entry name" value="Aliphatic_acid_kinase_CS"/>
</dbReference>
<dbReference type="SUPFAM" id="SSF53067">
    <property type="entry name" value="Actin-like ATPase domain"/>
    <property type="match status" value="2"/>
</dbReference>
<dbReference type="GO" id="GO:0008776">
    <property type="term" value="F:acetate kinase activity"/>
    <property type="evidence" value="ECO:0007669"/>
    <property type="project" value="UniProtKB-EC"/>
</dbReference>
<evidence type="ECO:0000256" key="5">
    <source>
        <dbReference type="SAM" id="MobiDB-lite"/>
    </source>
</evidence>